<dbReference type="SUPFAM" id="SSF53098">
    <property type="entry name" value="Ribonuclease H-like"/>
    <property type="match status" value="1"/>
</dbReference>
<evidence type="ECO:0000313" key="1">
    <source>
        <dbReference type="EMBL" id="TKC19266.1"/>
    </source>
</evidence>
<comment type="caution">
    <text evidence="1">The sequence shown here is derived from an EMBL/GenBank/DDBJ whole genome shotgun (WGS) entry which is preliminary data.</text>
</comment>
<dbReference type="AlphaFoldDB" id="A0A4U1DCU0"/>
<accession>A0A4U1DCU0</accession>
<name>A0A4U1DCU0_9BACI</name>
<dbReference type="EMBL" id="SWBM01000001">
    <property type="protein sequence ID" value="TKC19266.1"/>
    <property type="molecule type" value="Genomic_DNA"/>
</dbReference>
<evidence type="ECO:0000313" key="2">
    <source>
        <dbReference type="Proteomes" id="UP000307756"/>
    </source>
</evidence>
<protein>
    <recommendedName>
        <fullName evidence="3">Integrase catalytic domain-containing protein</fullName>
    </recommendedName>
</protein>
<organism evidence="1 2">
    <name type="scientific">Robertmurraya kyonggiensis</name>
    <dbReference type="NCBI Taxonomy" id="1037680"/>
    <lineage>
        <taxon>Bacteria</taxon>
        <taxon>Bacillati</taxon>
        <taxon>Bacillota</taxon>
        <taxon>Bacilli</taxon>
        <taxon>Bacillales</taxon>
        <taxon>Bacillaceae</taxon>
        <taxon>Robertmurraya</taxon>
    </lineage>
</organism>
<dbReference type="Proteomes" id="UP000307756">
    <property type="component" value="Unassembled WGS sequence"/>
</dbReference>
<dbReference type="Gene3D" id="3.30.420.10">
    <property type="entry name" value="Ribonuclease H-like superfamily/Ribonuclease H"/>
    <property type="match status" value="1"/>
</dbReference>
<sequence length="210" mass="23597">MYRYIKELKVANPGLAVKNFGADAEVLYNDSGVSNQNTILVRPFERVEFDGHKLDIKIAFKYTTIEGDEVVDVINRIWLLMVVDVATRVILGFNLVLDKEYSAADVMVCLRNAIMPWTAKKVTIPGLRISNGGGFASERIPETAYAVWDEISFDNAMENVARSVDNVMKKLVGCHVNTGPVIEKLFHTLEETGFHRVTSTTGSNTYYTYY</sequence>
<dbReference type="GO" id="GO:0003676">
    <property type="term" value="F:nucleic acid binding"/>
    <property type="evidence" value="ECO:0007669"/>
    <property type="project" value="InterPro"/>
</dbReference>
<reference evidence="1 2" key="1">
    <citation type="journal article" date="2011" name="J. Microbiol.">
        <title>Bacillus kyonggiensis sp. nov., isolated from soil of a lettuce field.</title>
        <authorList>
            <person name="Dong K."/>
            <person name="Lee S."/>
        </authorList>
    </citation>
    <scope>NUCLEOTIDE SEQUENCE [LARGE SCALE GENOMIC DNA]</scope>
    <source>
        <strain evidence="1 2">NB22</strain>
    </source>
</reference>
<dbReference type="InterPro" id="IPR036397">
    <property type="entry name" value="RNaseH_sf"/>
</dbReference>
<dbReference type="OrthoDB" id="8736397at2"/>
<dbReference type="InterPro" id="IPR012337">
    <property type="entry name" value="RNaseH-like_sf"/>
</dbReference>
<evidence type="ECO:0008006" key="3">
    <source>
        <dbReference type="Google" id="ProtNLM"/>
    </source>
</evidence>
<proteinExistence type="predicted"/>
<keyword evidence="2" id="KW-1185">Reference proteome</keyword>
<dbReference type="RefSeq" id="WP_136830176.1">
    <property type="nucleotide sequence ID" value="NZ_SWBM01000001.1"/>
</dbReference>
<gene>
    <name evidence="1" type="ORF">FA727_06920</name>
</gene>